<comment type="caution">
    <text evidence="1">The sequence shown here is derived from an EMBL/GenBank/DDBJ whole genome shotgun (WGS) entry which is preliminary data.</text>
</comment>
<protein>
    <submittedName>
        <fullName evidence="1">EscE/YscE/SsaE family type III secretion system needle protein co-chaperone</fullName>
    </submittedName>
</protein>
<dbReference type="Gene3D" id="1.20.5.420">
    <property type="entry name" value="Immunoglobulin FC, subunit C"/>
    <property type="match status" value="1"/>
</dbReference>
<dbReference type="RefSeq" id="WP_049844990.1">
    <property type="nucleotide sequence ID" value="NZ_LLEI02000091.1"/>
</dbReference>
<reference evidence="1 2" key="1">
    <citation type="journal article" date="2016" name="Syst. Appl. Microbiol.">
        <title>Vibrio bivalvicida sp. nov., a novel larval pathogen for bivalve molluscs reared in a hatchery.</title>
        <authorList>
            <person name="Dubert J."/>
            <person name="Romalde J.L."/>
            <person name="Prado S."/>
            <person name="Barja J.L."/>
        </authorList>
    </citation>
    <scope>NUCLEOTIDE SEQUENCE [LARGE SCALE GENOMIC DNA]</scope>
    <source>
        <strain evidence="1 2">605</strain>
    </source>
</reference>
<proteinExistence type="predicted"/>
<sequence>MTDLEQILNNDPTGAEVKKLKETLFQAQTSVKRKLDQGCDPQQYQQLTKQHEAYIAAQAVLENYVSRLS</sequence>
<evidence type="ECO:0000313" key="1">
    <source>
        <dbReference type="EMBL" id="OAJ92095.1"/>
    </source>
</evidence>
<dbReference type="NCBIfam" id="TIGR02501">
    <property type="entry name" value="type_III_yscE"/>
    <property type="match status" value="1"/>
</dbReference>
<gene>
    <name evidence="1" type="ORF">APB76_22315</name>
</gene>
<dbReference type="AlphaFoldDB" id="A0A177XUZ6"/>
<organism evidence="1 2">
    <name type="scientific">Vibrio bivalvicida</name>
    <dbReference type="NCBI Taxonomy" id="1276888"/>
    <lineage>
        <taxon>Bacteria</taxon>
        <taxon>Pseudomonadati</taxon>
        <taxon>Pseudomonadota</taxon>
        <taxon>Gammaproteobacteria</taxon>
        <taxon>Vibrionales</taxon>
        <taxon>Vibrionaceae</taxon>
        <taxon>Vibrio</taxon>
        <taxon>Vibrio oreintalis group</taxon>
    </lineage>
</organism>
<dbReference type="Proteomes" id="UP000078406">
    <property type="component" value="Unassembled WGS sequence"/>
</dbReference>
<dbReference type="EMBL" id="LLEI02000091">
    <property type="protein sequence ID" value="OAJ92095.1"/>
    <property type="molecule type" value="Genomic_DNA"/>
</dbReference>
<accession>A0A177XUZ6</accession>
<name>A0A177XUZ6_9VIBR</name>
<dbReference type="Pfam" id="PF08988">
    <property type="entry name" value="T3SS_needle_E"/>
    <property type="match status" value="1"/>
</dbReference>
<dbReference type="InterPro" id="IPR012671">
    <property type="entry name" value="T3SS_PscE/YscE"/>
</dbReference>
<evidence type="ECO:0000313" key="2">
    <source>
        <dbReference type="Proteomes" id="UP000078406"/>
    </source>
</evidence>